<dbReference type="InterPro" id="IPR029058">
    <property type="entry name" value="AB_hydrolase_fold"/>
</dbReference>
<evidence type="ECO:0000313" key="4">
    <source>
        <dbReference type="Proteomes" id="UP000600026"/>
    </source>
</evidence>
<sequence>MSEERPIRLHCFAHSAEGVSAFSGWTADVGPGVELVPAALPGSADRRAEARVTTHKELLADLLPRFAGPEAGPFVLYGQGLGAMVAFTLTRALHEAGLPGPALLVVGACRPPHVSSELPDVRALTDAELLNVLEGDGAVPPGSDEGVWLRAMLPELRADLELAQSLEEAARAPRPAGPLTTPLLVVASADDPLAPPRTADGWRRWTEGPARLRVVPGRHFFAGERGLPRLLGRACRTADRLVRQPVPVG</sequence>
<proteinExistence type="inferred from homology"/>
<name>A0A919LJG4_9ACTN</name>
<feature type="domain" description="Thioesterase" evidence="2">
    <location>
        <begin position="8"/>
        <end position="231"/>
    </location>
</feature>
<evidence type="ECO:0000259" key="2">
    <source>
        <dbReference type="Pfam" id="PF00975"/>
    </source>
</evidence>
<dbReference type="SUPFAM" id="SSF53474">
    <property type="entry name" value="alpha/beta-Hydrolases"/>
    <property type="match status" value="1"/>
</dbReference>
<organism evidence="3 4">
    <name type="scientific">Streptomyces xanthophaeus</name>
    <dbReference type="NCBI Taxonomy" id="67385"/>
    <lineage>
        <taxon>Bacteria</taxon>
        <taxon>Bacillati</taxon>
        <taxon>Actinomycetota</taxon>
        <taxon>Actinomycetes</taxon>
        <taxon>Kitasatosporales</taxon>
        <taxon>Streptomycetaceae</taxon>
        <taxon>Streptomyces</taxon>
    </lineage>
</organism>
<protein>
    <submittedName>
        <fullName evidence="3">Thioesterase</fullName>
    </submittedName>
</protein>
<dbReference type="GO" id="GO:0008610">
    <property type="term" value="P:lipid biosynthetic process"/>
    <property type="evidence" value="ECO:0007669"/>
    <property type="project" value="TreeGrafter"/>
</dbReference>
<evidence type="ECO:0000256" key="1">
    <source>
        <dbReference type="ARBA" id="ARBA00007169"/>
    </source>
</evidence>
<dbReference type="EMBL" id="BNEE01000008">
    <property type="protein sequence ID" value="GHI90302.1"/>
    <property type="molecule type" value="Genomic_DNA"/>
</dbReference>
<accession>A0A919LJG4</accession>
<dbReference type="OrthoDB" id="8480037at2"/>
<dbReference type="PANTHER" id="PTHR11487:SF0">
    <property type="entry name" value="S-ACYL FATTY ACID SYNTHASE THIOESTERASE, MEDIUM CHAIN"/>
    <property type="match status" value="1"/>
</dbReference>
<comment type="similarity">
    <text evidence="1">Belongs to the thioesterase family.</text>
</comment>
<dbReference type="Pfam" id="PF00975">
    <property type="entry name" value="Thioesterase"/>
    <property type="match status" value="1"/>
</dbReference>
<dbReference type="PANTHER" id="PTHR11487">
    <property type="entry name" value="THIOESTERASE"/>
    <property type="match status" value="1"/>
</dbReference>
<evidence type="ECO:0000313" key="3">
    <source>
        <dbReference type="EMBL" id="GHI90302.1"/>
    </source>
</evidence>
<reference evidence="3" key="1">
    <citation type="submission" date="2020-09" db="EMBL/GenBank/DDBJ databases">
        <title>Whole genome shotgun sequence of Streptomyces xanthophaeus NBRC 12829.</title>
        <authorList>
            <person name="Komaki H."/>
            <person name="Tamura T."/>
        </authorList>
    </citation>
    <scope>NUCLEOTIDE SEQUENCE</scope>
    <source>
        <strain evidence="3">NBRC 12829</strain>
    </source>
</reference>
<keyword evidence="4" id="KW-1185">Reference proteome</keyword>
<dbReference type="Gene3D" id="3.40.50.1820">
    <property type="entry name" value="alpha/beta hydrolase"/>
    <property type="match status" value="1"/>
</dbReference>
<dbReference type="AlphaFoldDB" id="A0A919LJG4"/>
<dbReference type="RefSeq" id="WP_031147422.1">
    <property type="nucleotide sequence ID" value="NZ_BNEE01000008.1"/>
</dbReference>
<dbReference type="Proteomes" id="UP000600026">
    <property type="component" value="Unassembled WGS sequence"/>
</dbReference>
<comment type="caution">
    <text evidence="3">The sequence shown here is derived from an EMBL/GenBank/DDBJ whole genome shotgun (WGS) entry which is preliminary data.</text>
</comment>
<dbReference type="InterPro" id="IPR012223">
    <property type="entry name" value="TEII"/>
</dbReference>
<gene>
    <name evidence="3" type="ORF">Sxan_76660</name>
</gene>
<dbReference type="InterPro" id="IPR001031">
    <property type="entry name" value="Thioesterase"/>
</dbReference>